<dbReference type="InterPro" id="IPR027417">
    <property type="entry name" value="P-loop_NTPase"/>
</dbReference>
<gene>
    <name evidence="10" type="ORF">F0237_06415</name>
</gene>
<evidence type="ECO:0000256" key="3">
    <source>
        <dbReference type="ARBA" id="ARBA00022741"/>
    </source>
</evidence>
<reference evidence="10 11" key="1">
    <citation type="submission" date="2019-08" db="EMBL/GenBank/DDBJ databases">
        <title>Draft genome sequencing and comparative genomics of hatchery-associated Vibrios.</title>
        <authorList>
            <person name="Kehlet-Delgado H."/>
            <person name="Mueller R.S."/>
        </authorList>
    </citation>
    <scope>NUCLEOTIDE SEQUENCE [LARGE SCALE GENOMIC DNA]</scope>
    <source>
        <strain evidence="10 11">01-65-5-1</strain>
    </source>
</reference>
<keyword evidence="3" id="KW-0547">Nucleotide-binding</keyword>
<dbReference type="Gene3D" id="3.40.50.300">
    <property type="entry name" value="P-loop containing nucleotide triphosphate hydrolases"/>
    <property type="match status" value="1"/>
</dbReference>
<dbReference type="EMBL" id="VTXO01000001">
    <property type="protein sequence ID" value="NOI80298.1"/>
    <property type="molecule type" value="Genomic_DNA"/>
</dbReference>
<accession>A0AAE5LHB1</accession>
<organism evidence="10 11">
    <name type="scientific">Vibrio tubiashii</name>
    <dbReference type="NCBI Taxonomy" id="29498"/>
    <lineage>
        <taxon>Bacteria</taxon>
        <taxon>Pseudomonadati</taxon>
        <taxon>Pseudomonadota</taxon>
        <taxon>Gammaproteobacteria</taxon>
        <taxon>Vibrionales</taxon>
        <taxon>Vibrionaceae</taxon>
        <taxon>Vibrio</taxon>
        <taxon>Vibrio oreintalis group</taxon>
    </lineage>
</organism>
<evidence type="ECO:0000259" key="8">
    <source>
        <dbReference type="PROSITE" id="PS50893"/>
    </source>
</evidence>
<evidence type="ECO:0000256" key="5">
    <source>
        <dbReference type="ARBA" id="ARBA00022989"/>
    </source>
</evidence>
<dbReference type="RefSeq" id="WP_301339421.1">
    <property type="nucleotide sequence ID" value="NZ_VTXO01000001.1"/>
</dbReference>
<feature type="transmembrane region" description="Helical" evidence="7">
    <location>
        <begin position="139"/>
        <end position="168"/>
    </location>
</feature>
<dbReference type="Gene3D" id="1.20.1560.10">
    <property type="entry name" value="ABC transporter type 1, transmembrane domain"/>
    <property type="match status" value="1"/>
</dbReference>
<dbReference type="GO" id="GO:0015421">
    <property type="term" value="F:ABC-type oligopeptide transporter activity"/>
    <property type="evidence" value="ECO:0007669"/>
    <property type="project" value="TreeGrafter"/>
</dbReference>
<dbReference type="Pfam" id="PF00664">
    <property type="entry name" value="ABC_membrane"/>
    <property type="match status" value="1"/>
</dbReference>
<dbReference type="InterPro" id="IPR003439">
    <property type="entry name" value="ABC_transporter-like_ATP-bd"/>
</dbReference>
<comment type="subcellular location">
    <subcellularLocation>
        <location evidence="1">Cell membrane</location>
        <topology evidence="1">Multi-pass membrane protein</topology>
    </subcellularLocation>
</comment>
<keyword evidence="5 7" id="KW-1133">Transmembrane helix</keyword>
<dbReference type="Pfam" id="PF00005">
    <property type="entry name" value="ABC_tran"/>
    <property type="match status" value="1"/>
</dbReference>
<dbReference type="SMART" id="SM00382">
    <property type="entry name" value="AAA"/>
    <property type="match status" value="1"/>
</dbReference>
<keyword evidence="2 7" id="KW-0812">Transmembrane</keyword>
<evidence type="ECO:0000256" key="4">
    <source>
        <dbReference type="ARBA" id="ARBA00022840"/>
    </source>
</evidence>
<keyword evidence="6 7" id="KW-0472">Membrane</keyword>
<evidence type="ECO:0000313" key="10">
    <source>
        <dbReference type="EMBL" id="NOI80298.1"/>
    </source>
</evidence>
<evidence type="ECO:0000256" key="6">
    <source>
        <dbReference type="ARBA" id="ARBA00023136"/>
    </source>
</evidence>
<name>A0AAE5LHB1_9VIBR</name>
<feature type="transmembrane region" description="Helical" evidence="7">
    <location>
        <begin position="234"/>
        <end position="252"/>
    </location>
</feature>
<dbReference type="SUPFAM" id="SSF90123">
    <property type="entry name" value="ABC transporter transmembrane region"/>
    <property type="match status" value="1"/>
</dbReference>
<dbReference type="SUPFAM" id="SSF52540">
    <property type="entry name" value="P-loop containing nucleoside triphosphate hydrolases"/>
    <property type="match status" value="1"/>
</dbReference>
<dbReference type="AlphaFoldDB" id="A0AAE5LHB1"/>
<sequence>MQNPSLSVINTNLKKSLIFALACSFFTSMLLLAVPLYSLQVFDRVMNSRSEDTLLMLCIIALWLTLMYSILDWVKNRVLLQTSLEWSSTIKQLLTVKILESADLEGKNLKSQALNSIDKFSNFVAQGLSPLFELPWSPLLIVILALIHPLFGVISLIAAICLLIVAFVNFTNKPKQLNQQHLKLTAITEYSQEIKTLGMLDIITKALLESEQQENQELNKHASKEYNLLAIARFIRLAAQIIIIAVGAYLVLNGETSVGALIASSMIFGRAIAPFEQAVTQAKNWLSCYRLWLDMSKLNKTFEKVVEPDCDLVQPSGKLTLAGVMLTYPNSNIPFLHGINLNFSPGDSAAIVGAQGAGKSTLLALIAGHYQPNLGKIRLDSAAFEQWSSEVLGAHLGFYSSKSALLKTSVFNNISRFKADEAASFKACERVGMHQTILSWPKGYDSIIGVDIHPSDGEVQKLLLARAIFDEPAVLILDEPDSFQDSAGERLISEMIKERCRKNKTTLFTTNRSGLLGAANRVVVLNKGSIERDQSAAQICNSANSKKIKNENRA</sequence>
<dbReference type="GO" id="GO:0016887">
    <property type="term" value="F:ATP hydrolysis activity"/>
    <property type="evidence" value="ECO:0007669"/>
    <property type="project" value="InterPro"/>
</dbReference>
<evidence type="ECO:0000256" key="2">
    <source>
        <dbReference type="ARBA" id="ARBA00022692"/>
    </source>
</evidence>
<evidence type="ECO:0000313" key="11">
    <source>
        <dbReference type="Proteomes" id="UP000572722"/>
    </source>
</evidence>
<dbReference type="PROSITE" id="PS50893">
    <property type="entry name" value="ABC_TRANSPORTER_2"/>
    <property type="match status" value="1"/>
</dbReference>
<evidence type="ECO:0000256" key="7">
    <source>
        <dbReference type="SAM" id="Phobius"/>
    </source>
</evidence>
<protein>
    <submittedName>
        <fullName evidence="10">ATP-binding cassette domain-containing protein</fullName>
    </submittedName>
</protein>
<dbReference type="InterPro" id="IPR011527">
    <property type="entry name" value="ABC1_TM_dom"/>
</dbReference>
<dbReference type="InterPro" id="IPR003593">
    <property type="entry name" value="AAA+_ATPase"/>
</dbReference>
<dbReference type="PANTHER" id="PTHR43394:SF1">
    <property type="entry name" value="ATP-BINDING CASSETTE SUB-FAMILY B MEMBER 10, MITOCHONDRIAL"/>
    <property type="match status" value="1"/>
</dbReference>
<keyword evidence="4 10" id="KW-0067">ATP-binding</keyword>
<evidence type="ECO:0000259" key="9">
    <source>
        <dbReference type="PROSITE" id="PS50929"/>
    </source>
</evidence>
<dbReference type="InterPro" id="IPR036640">
    <property type="entry name" value="ABC1_TM_sf"/>
</dbReference>
<dbReference type="GO" id="GO:0005886">
    <property type="term" value="C:plasma membrane"/>
    <property type="evidence" value="ECO:0007669"/>
    <property type="project" value="UniProtKB-SubCell"/>
</dbReference>
<proteinExistence type="predicted"/>
<comment type="caution">
    <text evidence="10">The sequence shown here is derived from an EMBL/GenBank/DDBJ whole genome shotgun (WGS) entry which is preliminary data.</text>
</comment>
<feature type="transmembrane region" description="Helical" evidence="7">
    <location>
        <begin position="54"/>
        <end position="71"/>
    </location>
</feature>
<dbReference type="Proteomes" id="UP000572722">
    <property type="component" value="Unassembled WGS sequence"/>
</dbReference>
<feature type="transmembrane region" description="Helical" evidence="7">
    <location>
        <begin position="17"/>
        <end position="42"/>
    </location>
</feature>
<feature type="domain" description="ABC transmembrane type-1" evidence="9">
    <location>
        <begin position="18"/>
        <end position="287"/>
    </location>
</feature>
<dbReference type="PANTHER" id="PTHR43394">
    <property type="entry name" value="ATP-DEPENDENT PERMEASE MDL1, MITOCHONDRIAL"/>
    <property type="match status" value="1"/>
</dbReference>
<dbReference type="GO" id="GO:0005524">
    <property type="term" value="F:ATP binding"/>
    <property type="evidence" value="ECO:0007669"/>
    <property type="project" value="UniProtKB-KW"/>
</dbReference>
<feature type="domain" description="ABC transporter" evidence="8">
    <location>
        <begin position="319"/>
        <end position="552"/>
    </location>
</feature>
<dbReference type="InterPro" id="IPR039421">
    <property type="entry name" value="Type_1_exporter"/>
</dbReference>
<dbReference type="PROSITE" id="PS50929">
    <property type="entry name" value="ABC_TM1F"/>
    <property type="match status" value="1"/>
</dbReference>
<evidence type="ECO:0000256" key="1">
    <source>
        <dbReference type="ARBA" id="ARBA00004651"/>
    </source>
</evidence>